<dbReference type="InterPro" id="IPR052048">
    <property type="entry name" value="ST_Response_Regulator"/>
</dbReference>
<dbReference type="EMBL" id="JBHULR010000001">
    <property type="protein sequence ID" value="MFD2546187.1"/>
    <property type="molecule type" value="Genomic_DNA"/>
</dbReference>
<dbReference type="RefSeq" id="WP_380899731.1">
    <property type="nucleotide sequence ID" value="NZ_JBHUEG010000002.1"/>
</dbReference>
<dbReference type="Gene3D" id="3.40.50.2300">
    <property type="match status" value="1"/>
</dbReference>
<evidence type="ECO:0000259" key="2">
    <source>
        <dbReference type="PROSITE" id="PS50110"/>
    </source>
</evidence>
<organism evidence="3 4">
    <name type="scientific">Sphingobacterium suaedae</name>
    <dbReference type="NCBI Taxonomy" id="1686402"/>
    <lineage>
        <taxon>Bacteria</taxon>
        <taxon>Pseudomonadati</taxon>
        <taxon>Bacteroidota</taxon>
        <taxon>Sphingobacteriia</taxon>
        <taxon>Sphingobacteriales</taxon>
        <taxon>Sphingobacteriaceae</taxon>
        <taxon>Sphingobacterium</taxon>
    </lineage>
</organism>
<feature type="modified residue" description="4-aspartylphosphate" evidence="1">
    <location>
        <position position="61"/>
    </location>
</feature>
<evidence type="ECO:0000313" key="4">
    <source>
        <dbReference type="Proteomes" id="UP001597545"/>
    </source>
</evidence>
<dbReference type="PANTHER" id="PTHR43228:SF1">
    <property type="entry name" value="TWO-COMPONENT RESPONSE REGULATOR ARR22"/>
    <property type="match status" value="1"/>
</dbReference>
<feature type="domain" description="Response regulatory" evidence="2">
    <location>
        <begin position="8"/>
        <end position="125"/>
    </location>
</feature>
<reference evidence="4" key="1">
    <citation type="journal article" date="2019" name="Int. J. Syst. Evol. Microbiol.">
        <title>The Global Catalogue of Microorganisms (GCM) 10K type strain sequencing project: providing services to taxonomists for standard genome sequencing and annotation.</title>
        <authorList>
            <consortium name="The Broad Institute Genomics Platform"/>
            <consortium name="The Broad Institute Genome Sequencing Center for Infectious Disease"/>
            <person name="Wu L."/>
            <person name="Ma J."/>
        </authorList>
    </citation>
    <scope>NUCLEOTIDE SEQUENCE [LARGE SCALE GENOMIC DNA]</scope>
    <source>
        <strain evidence="4">KCTC 42662</strain>
    </source>
</reference>
<dbReference type="SMART" id="SM00448">
    <property type="entry name" value="REC"/>
    <property type="match status" value="1"/>
</dbReference>
<sequence>MKLQKRVRVVFADDSDIHHFYLGSLLPAFHGIDLLYAAKNGQELLTFLEDQEGRPDVGIVDLHMPILDGIMTAEKLMKRYPEIRIYGFTSSSDSREKATMLAAGIYKIYAKNELKQLLTEINPSF</sequence>
<keyword evidence="4" id="KW-1185">Reference proteome</keyword>
<dbReference type="SUPFAM" id="SSF52172">
    <property type="entry name" value="CheY-like"/>
    <property type="match status" value="1"/>
</dbReference>
<evidence type="ECO:0000256" key="1">
    <source>
        <dbReference type="PROSITE-ProRule" id="PRU00169"/>
    </source>
</evidence>
<dbReference type="InterPro" id="IPR011006">
    <property type="entry name" value="CheY-like_superfamily"/>
</dbReference>
<name>A0ABW5KB82_9SPHI</name>
<gene>
    <name evidence="3" type="ORF">ACFSR5_00865</name>
</gene>
<dbReference type="InterPro" id="IPR001789">
    <property type="entry name" value="Sig_transdc_resp-reg_receiver"/>
</dbReference>
<dbReference type="Pfam" id="PF00072">
    <property type="entry name" value="Response_reg"/>
    <property type="match status" value="1"/>
</dbReference>
<proteinExistence type="predicted"/>
<dbReference type="PANTHER" id="PTHR43228">
    <property type="entry name" value="TWO-COMPONENT RESPONSE REGULATOR"/>
    <property type="match status" value="1"/>
</dbReference>
<evidence type="ECO:0000313" key="3">
    <source>
        <dbReference type="EMBL" id="MFD2546187.1"/>
    </source>
</evidence>
<comment type="caution">
    <text evidence="3">The sequence shown here is derived from an EMBL/GenBank/DDBJ whole genome shotgun (WGS) entry which is preliminary data.</text>
</comment>
<protein>
    <submittedName>
        <fullName evidence="3">Response regulator transcription factor</fullName>
    </submittedName>
</protein>
<keyword evidence="1" id="KW-0597">Phosphoprotein</keyword>
<accession>A0ABW5KB82</accession>
<dbReference type="PROSITE" id="PS50110">
    <property type="entry name" value="RESPONSE_REGULATORY"/>
    <property type="match status" value="1"/>
</dbReference>
<dbReference type="Proteomes" id="UP001597545">
    <property type="component" value="Unassembled WGS sequence"/>
</dbReference>